<comment type="caution">
    <text evidence="3">The sequence shown here is derived from an EMBL/GenBank/DDBJ whole genome shotgun (WGS) entry which is preliminary data.</text>
</comment>
<dbReference type="NCBIfam" id="NF033516">
    <property type="entry name" value="transpos_IS3"/>
    <property type="match status" value="1"/>
</dbReference>
<evidence type="ECO:0000313" key="3">
    <source>
        <dbReference type="EMBL" id="RTZ91621.1"/>
    </source>
</evidence>
<dbReference type="PROSITE" id="PS50994">
    <property type="entry name" value="INTEGRASE"/>
    <property type="match status" value="1"/>
</dbReference>
<gene>
    <name evidence="3" type="ORF">DSY93_03000</name>
</gene>
<dbReference type="InterPro" id="IPR012337">
    <property type="entry name" value="RNaseH-like_sf"/>
</dbReference>
<accession>A0A432H756</accession>
<evidence type="ECO:0000259" key="2">
    <source>
        <dbReference type="PROSITE" id="PS50994"/>
    </source>
</evidence>
<dbReference type="EMBL" id="QNZH01000075">
    <property type="protein sequence ID" value="RTZ91621.1"/>
    <property type="molecule type" value="Genomic_DNA"/>
</dbReference>
<organism evidence="3 4">
    <name type="scientific">SAR324 cluster bacterium</name>
    <dbReference type="NCBI Taxonomy" id="2024889"/>
    <lineage>
        <taxon>Bacteria</taxon>
        <taxon>Deltaproteobacteria</taxon>
        <taxon>SAR324 cluster</taxon>
    </lineage>
</organism>
<protein>
    <submittedName>
        <fullName evidence="3">IS3 family transposase</fullName>
    </submittedName>
</protein>
<dbReference type="SUPFAM" id="SSF53098">
    <property type="entry name" value="Ribonuclease H-like"/>
    <property type="match status" value="1"/>
</dbReference>
<dbReference type="Pfam" id="PF00665">
    <property type="entry name" value="rve"/>
    <property type="match status" value="1"/>
</dbReference>
<dbReference type="PANTHER" id="PTHR46889">
    <property type="entry name" value="TRANSPOSASE INSF FOR INSERTION SEQUENCE IS3B-RELATED"/>
    <property type="match status" value="1"/>
</dbReference>
<dbReference type="GO" id="GO:0003676">
    <property type="term" value="F:nucleic acid binding"/>
    <property type="evidence" value="ECO:0007669"/>
    <property type="project" value="InterPro"/>
</dbReference>
<proteinExistence type="predicted"/>
<dbReference type="Gene3D" id="3.30.420.10">
    <property type="entry name" value="Ribonuclease H-like superfamily/Ribonuclease H"/>
    <property type="match status" value="1"/>
</dbReference>
<dbReference type="Proteomes" id="UP000288322">
    <property type="component" value="Unassembled WGS sequence"/>
</dbReference>
<dbReference type="Pfam" id="PF13333">
    <property type="entry name" value="rve_2"/>
    <property type="match status" value="1"/>
</dbReference>
<evidence type="ECO:0000256" key="1">
    <source>
        <dbReference type="SAM" id="MobiDB-lite"/>
    </source>
</evidence>
<dbReference type="InterPro" id="IPR001584">
    <property type="entry name" value="Integrase_cat-core"/>
</dbReference>
<feature type="domain" description="Integrase catalytic" evidence="2">
    <location>
        <begin position="97"/>
        <end position="261"/>
    </location>
</feature>
<dbReference type="AlphaFoldDB" id="A0A432H756"/>
<feature type="region of interest" description="Disordered" evidence="1">
    <location>
        <begin position="268"/>
        <end position="289"/>
    </location>
</feature>
<evidence type="ECO:0000313" key="4">
    <source>
        <dbReference type="Proteomes" id="UP000288322"/>
    </source>
</evidence>
<dbReference type="GO" id="GO:0015074">
    <property type="term" value="P:DNA integration"/>
    <property type="evidence" value="ECO:0007669"/>
    <property type="project" value="InterPro"/>
</dbReference>
<dbReference type="PANTHER" id="PTHR46889:SF4">
    <property type="entry name" value="TRANSPOSASE INSO FOR INSERTION SEQUENCE ELEMENT IS911B-RELATED"/>
    <property type="match status" value="1"/>
</dbReference>
<name>A0A432H756_9DELT</name>
<dbReference type="InterPro" id="IPR048020">
    <property type="entry name" value="Transpos_IS3"/>
</dbReference>
<sequence length="289" mass="34126">MDWLGITSSKYYHWKTRYGKVNAHNGTVPRDHWLEEWEREAIVKFWYKNPLEGYRRCTYMMMDQDIVAVSPSSVYRVLSKAGLMKQWSKKESRKGSGFVQPLAVHEHWHIDISYLNIKGTFYYLCSVLDGCSRYIVHHEIRESMTESDVELVMQRAKEKYPDARPRIISDNGPQFIAKDFKEFIRVSGMTHVRTSPYYPQSNGKLERWHKTLKGECVRPGSPLSLQEARELVERYIQHYNEKRLHSAIGYVTPMDKLEGRENKIFQQRDKKLEEAREKRSSKNTIKIAA</sequence>
<dbReference type="InterPro" id="IPR050900">
    <property type="entry name" value="Transposase_IS3/IS150/IS904"/>
</dbReference>
<dbReference type="InterPro" id="IPR036397">
    <property type="entry name" value="RNaseH_sf"/>
</dbReference>
<reference evidence="3 4" key="1">
    <citation type="submission" date="2018-06" db="EMBL/GenBank/DDBJ databases">
        <title>Combined omics and stable isotope probing to characterize newly discovered Mariana Back-Arc vent microbial communities.</title>
        <authorList>
            <person name="Trembath-Reichert E."/>
            <person name="Huber J.A."/>
        </authorList>
    </citation>
    <scope>NUCLEOTIDE SEQUENCE [LARGE SCALE GENOMIC DNA]</scope>
    <source>
        <strain evidence="3">MAG 151</strain>
    </source>
</reference>
<feature type="compositionally biased region" description="Basic and acidic residues" evidence="1">
    <location>
        <begin position="268"/>
        <end position="280"/>
    </location>
</feature>